<dbReference type="Proteomes" id="UP000094070">
    <property type="component" value="Unassembled WGS sequence"/>
</dbReference>
<protein>
    <submittedName>
        <fullName evidence="12">Molybdenum ABC transporter ATP-binding protein</fullName>
    </submittedName>
</protein>
<keyword evidence="4" id="KW-0997">Cell inner membrane</keyword>
<dbReference type="eggNOG" id="COG4148">
    <property type="taxonomic scope" value="Bacteria"/>
</dbReference>
<accession>A0A1E5DZF5</accession>
<dbReference type="Pfam" id="PF00005">
    <property type="entry name" value="ABC_tran"/>
    <property type="match status" value="1"/>
</dbReference>
<evidence type="ECO:0000256" key="3">
    <source>
        <dbReference type="ARBA" id="ARBA00022505"/>
    </source>
</evidence>
<dbReference type="GO" id="GO:0015098">
    <property type="term" value="F:molybdate ion transmembrane transporter activity"/>
    <property type="evidence" value="ECO:0007669"/>
    <property type="project" value="InterPro"/>
</dbReference>
<dbReference type="SMART" id="SM00382">
    <property type="entry name" value="AAA"/>
    <property type="match status" value="1"/>
</dbReference>
<comment type="caution">
    <text evidence="12">The sequence shown here is derived from an EMBL/GenBank/DDBJ whole genome shotgun (WGS) entry which is preliminary data.</text>
</comment>
<keyword evidence="1" id="KW-0813">Transport</keyword>
<dbReference type="Pfam" id="PF03459">
    <property type="entry name" value="TOBE"/>
    <property type="match status" value="1"/>
</dbReference>
<dbReference type="GO" id="GO:0016887">
    <property type="term" value="F:ATP hydrolysis activity"/>
    <property type="evidence" value="ECO:0007669"/>
    <property type="project" value="InterPro"/>
</dbReference>
<dbReference type="OrthoDB" id="9802264at2"/>
<dbReference type="EMBL" id="AJYK02000096">
    <property type="protein sequence ID" value="OEF23211.1"/>
    <property type="molecule type" value="Genomic_DNA"/>
</dbReference>
<dbReference type="InterPro" id="IPR027417">
    <property type="entry name" value="P-loop_NTPase"/>
</dbReference>
<keyword evidence="7" id="KW-1278">Translocase</keyword>
<dbReference type="STRING" id="1188252.A1QC_12625"/>
<evidence type="ECO:0000256" key="6">
    <source>
        <dbReference type="ARBA" id="ARBA00022840"/>
    </source>
</evidence>
<evidence type="ECO:0000313" key="13">
    <source>
        <dbReference type="Proteomes" id="UP000094070"/>
    </source>
</evidence>
<dbReference type="PANTHER" id="PTHR43514:SF4">
    <property type="entry name" value="ABC TRANSPORTER I FAMILY MEMBER 10"/>
    <property type="match status" value="1"/>
</dbReference>
<evidence type="ECO:0000256" key="1">
    <source>
        <dbReference type="ARBA" id="ARBA00022448"/>
    </source>
</evidence>
<keyword evidence="3 9" id="KW-0500">Molybdenum</keyword>
<dbReference type="NCBIfam" id="NF008355">
    <property type="entry name" value="PRK11144.1"/>
    <property type="match status" value="1"/>
</dbReference>
<dbReference type="InterPro" id="IPR005116">
    <property type="entry name" value="Transp-assoc_OB_typ1"/>
</dbReference>
<gene>
    <name evidence="12" type="ORF">A1QC_12625</name>
</gene>
<dbReference type="PROSITE" id="PS51866">
    <property type="entry name" value="MOP"/>
    <property type="match status" value="1"/>
</dbReference>
<evidence type="ECO:0000313" key="12">
    <source>
        <dbReference type="EMBL" id="OEF23211.1"/>
    </source>
</evidence>
<keyword evidence="6 12" id="KW-0067">ATP-binding</keyword>
<dbReference type="Gene3D" id="2.40.50.100">
    <property type="match status" value="1"/>
</dbReference>
<evidence type="ECO:0000256" key="8">
    <source>
        <dbReference type="ARBA" id="ARBA00023136"/>
    </source>
</evidence>
<evidence type="ECO:0000256" key="4">
    <source>
        <dbReference type="ARBA" id="ARBA00022519"/>
    </source>
</evidence>
<keyword evidence="2" id="KW-1003">Cell membrane</keyword>
<dbReference type="SUPFAM" id="SSF52540">
    <property type="entry name" value="P-loop containing nucleoside triphosphate hydrolases"/>
    <property type="match status" value="1"/>
</dbReference>
<organism evidence="12 13">
    <name type="scientific">Vibrio rumoiensis 1S-45</name>
    <dbReference type="NCBI Taxonomy" id="1188252"/>
    <lineage>
        <taxon>Bacteria</taxon>
        <taxon>Pseudomonadati</taxon>
        <taxon>Pseudomonadota</taxon>
        <taxon>Gammaproteobacteria</taxon>
        <taxon>Vibrionales</taxon>
        <taxon>Vibrionaceae</taxon>
        <taxon>Vibrio</taxon>
    </lineage>
</organism>
<dbReference type="GO" id="GO:0005524">
    <property type="term" value="F:ATP binding"/>
    <property type="evidence" value="ECO:0007669"/>
    <property type="project" value="UniProtKB-KW"/>
</dbReference>
<evidence type="ECO:0000256" key="9">
    <source>
        <dbReference type="PROSITE-ProRule" id="PRU01213"/>
    </source>
</evidence>
<evidence type="ECO:0000256" key="2">
    <source>
        <dbReference type="ARBA" id="ARBA00022475"/>
    </source>
</evidence>
<keyword evidence="13" id="KW-1185">Reference proteome</keyword>
<dbReference type="Gene3D" id="3.40.50.300">
    <property type="entry name" value="P-loop containing nucleotide triphosphate hydrolases"/>
    <property type="match status" value="1"/>
</dbReference>
<dbReference type="PROSITE" id="PS50893">
    <property type="entry name" value="ABC_TRANSPORTER_2"/>
    <property type="match status" value="1"/>
</dbReference>
<sequence>MIKLAFKQQLEQFMLDINVDIPQHGITAIFGRSGAGKTSIINAISGLNNPDSGKIIVGERALYDSNKNINIAIDKRKIGYVFQEARLFPHYKVKGNLLYGASRHYDRNHFDQIVQLLDLSTLLDRYPVDLSGGEKQRCAIARALLSEPEMLLMDEPLASLDLPRKQEVMPFLEKLSQEINIPILYVTHSLEEILHLADHMLLIEDGQIKASGDIETMWRSTAFQPWQKNSELSTLFKGMLTEHHPKYALSYVELARNIGVWMSGIQVKKGESLRVRIHASDVSITLSQAKDTSMRNIIPATIVELAKVTDPTQPVSLRLSLGSGLSLWANITAWAYDDLQLKTGQKVFAQIKGVRLTNKDMARKP</sequence>
<dbReference type="GO" id="GO:0016020">
    <property type="term" value="C:membrane"/>
    <property type="evidence" value="ECO:0007669"/>
    <property type="project" value="InterPro"/>
</dbReference>
<keyword evidence="8" id="KW-0472">Membrane</keyword>
<dbReference type="NCBIfam" id="TIGR02142">
    <property type="entry name" value="modC_ABC"/>
    <property type="match status" value="1"/>
</dbReference>
<dbReference type="InterPro" id="IPR004606">
    <property type="entry name" value="Mop_domain"/>
</dbReference>
<proteinExistence type="predicted"/>
<dbReference type="PANTHER" id="PTHR43514">
    <property type="entry name" value="ABC TRANSPORTER I FAMILY MEMBER 10"/>
    <property type="match status" value="1"/>
</dbReference>
<keyword evidence="5" id="KW-0547">Nucleotide-binding</keyword>
<dbReference type="GO" id="GO:0140359">
    <property type="term" value="F:ABC-type transporter activity"/>
    <property type="evidence" value="ECO:0007669"/>
    <property type="project" value="InterPro"/>
</dbReference>
<feature type="domain" description="Mop" evidence="11">
    <location>
        <begin position="291"/>
        <end position="360"/>
    </location>
</feature>
<evidence type="ECO:0000259" key="10">
    <source>
        <dbReference type="PROSITE" id="PS50893"/>
    </source>
</evidence>
<dbReference type="RefSeq" id="WP_017025294.1">
    <property type="nucleotide sequence ID" value="NZ_AJYK02000096.1"/>
</dbReference>
<feature type="domain" description="ABC transporter" evidence="10">
    <location>
        <begin position="2"/>
        <end position="230"/>
    </location>
</feature>
<dbReference type="InterPro" id="IPR008995">
    <property type="entry name" value="Mo/tungstate-bd_C_term_dom"/>
</dbReference>
<dbReference type="InterPro" id="IPR003439">
    <property type="entry name" value="ABC_transporter-like_ATP-bd"/>
</dbReference>
<dbReference type="FunFam" id="3.40.50.300:FF:000634">
    <property type="entry name" value="Molybdenum import ATP-binding protein ModC"/>
    <property type="match status" value="1"/>
</dbReference>
<dbReference type="InterPro" id="IPR050334">
    <property type="entry name" value="Molybdenum_import_ModC"/>
</dbReference>
<evidence type="ECO:0000256" key="7">
    <source>
        <dbReference type="ARBA" id="ARBA00022967"/>
    </source>
</evidence>
<evidence type="ECO:0000259" key="11">
    <source>
        <dbReference type="PROSITE" id="PS51866"/>
    </source>
</evidence>
<dbReference type="InterPro" id="IPR003593">
    <property type="entry name" value="AAA+_ATPase"/>
</dbReference>
<dbReference type="InterPro" id="IPR011868">
    <property type="entry name" value="ModC_ABC_ATP-bd"/>
</dbReference>
<dbReference type="SUPFAM" id="SSF50331">
    <property type="entry name" value="MOP-like"/>
    <property type="match status" value="1"/>
</dbReference>
<dbReference type="AlphaFoldDB" id="A0A1E5DZF5"/>
<name>A0A1E5DZF5_9VIBR</name>
<reference evidence="12 13" key="1">
    <citation type="journal article" date="2012" name="Science">
        <title>Ecological populations of bacteria act as socially cohesive units of antibiotic production and resistance.</title>
        <authorList>
            <person name="Cordero O.X."/>
            <person name="Wildschutte H."/>
            <person name="Kirkup B."/>
            <person name="Proehl S."/>
            <person name="Ngo L."/>
            <person name="Hussain F."/>
            <person name="Le Roux F."/>
            <person name="Mincer T."/>
            <person name="Polz M.F."/>
        </authorList>
    </citation>
    <scope>NUCLEOTIDE SEQUENCE [LARGE SCALE GENOMIC DNA]</scope>
    <source>
        <strain evidence="12 13">1S-45</strain>
    </source>
</reference>
<evidence type="ECO:0000256" key="5">
    <source>
        <dbReference type="ARBA" id="ARBA00022741"/>
    </source>
</evidence>